<protein>
    <submittedName>
        <fullName evidence="2">Uncharacterized protein</fullName>
    </submittedName>
</protein>
<dbReference type="Proteomes" id="UP000075502">
    <property type="component" value="Unassembled WGS sequence"/>
</dbReference>
<dbReference type="EMBL" id="JEME01002338">
    <property type="protein sequence ID" value="KYG04585.1"/>
    <property type="molecule type" value="Genomic_DNA"/>
</dbReference>
<evidence type="ECO:0000256" key="1">
    <source>
        <dbReference type="SAM" id="MobiDB-lite"/>
    </source>
</evidence>
<organism evidence="2 3">
    <name type="scientific">Sorangium cellulosum</name>
    <name type="common">Polyangium cellulosum</name>
    <dbReference type="NCBI Taxonomy" id="56"/>
    <lineage>
        <taxon>Bacteria</taxon>
        <taxon>Pseudomonadati</taxon>
        <taxon>Myxococcota</taxon>
        <taxon>Polyangia</taxon>
        <taxon>Polyangiales</taxon>
        <taxon>Polyangiaceae</taxon>
        <taxon>Sorangium</taxon>
    </lineage>
</organism>
<accession>A0A150TIT0</accession>
<proteinExistence type="predicted"/>
<name>A0A150TIT0_SORCE</name>
<comment type="caution">
    <text evidence="2">The sequence shown here is derived from an EMBL/GenBank/DDBJ whole genome shotgun (WGS) entry which is preliminary data.</text>
</comment>
<evidence type="ECO:0000313" key="2">
    <source>
        <dbReference type="EMBL" id="KYG04585.1"/>
    </source>
</evidence>
<reference evidence="2 3" key="1">
    <citation type="submission" date="2014-02" db="EMBL/GenBank/DDBJ databases">
        <title>The small core and large imbalanced accessory genome model reveals a collaborative survival strategy of Sorangium cellulosum strains in nature.</title>
        <authorList>
            <person name="Han K."/>
            <person name="Peng R."/>
            <person name="Blom J."/>
            <person name="Li Y.-Z."/>
        </authorList>
    </citation>
    <scope>NUCLEOTIDE SEQUENCE [LARGE SCALE GENOMIC DNA]</scope>
    <source>
        <strain evidence="2 3">So0007-03</strain>
    </source>
</reference>
<evidence type="ECO:0000313" key="3">
    <source>
        <dbReference type="Proteomes" id="UP000075502"/>
    </source>
</evidence>
<feature type="region of interest" description="Disordered" evidence="1">
    <location>
        <begin position="134"/>
        <end position="159"/>
    </location>
</feature>
<feature type="compositionally biased region" description="Acidic residues" evidence="1">
    <location>
        <begin position="150"/>
        <end position="159"/>
    </location>
</feature>
<gene>
    <name evidence="2" type="ORF">BE21_45980</name>
</gene>
<sequence length="159" mass="17310">MRHANDHSACVDAWMERVAQGLPPDRFVQLFERAFSTLWRRAHATLGEVTLGAIVDRVLYYASERYPILSPLEVDSAGLDCAELQALAGGLARDQLAEGLRFILVEFLTVLGNLTAEILTPALHGELSKVAQEEAGGFERRSESAPGISEGEDGEEAES</sequence>
<dbReference type="AlphaFoldDB" id="A0A150TIT0"/>